<reference evidence="15 16" key="1">
    <citation type="submission" date="2018-06" db="EMBL/GenBank/DDBJ databases">
        <title>Extensive metabolic versatility and redundancy in microbially diverse, dynamic hydrothermal sediments.</title>
        <authorList>
            <person name="Dombrowski N."/>
            <person name="Teske A."/>
            <person name="Baker B.J."/>
        </authorList>
    </citation>
    <scope>NUCLEOTIDE SEQUENCE [LARGE SCALE GENOMIC DNA]</scope>
    <source>
        <strain evidence="15">B10_G13</strain>
    </source>
</reference>
<evidence type="ECO:0000256" key="3">
    <source>
        <dbReference type="ARBA" id="ARBA00013120"/>
    </source>
</evidence>
<dbReference type="GO" id="GO:0004073">
    <property type="term" value="F:aspartate-semialdehyde dehydrogenase activity"/>
    <property type="evidence" value="ECO:0007669"/>
    <property type="project" value="UniProtKB-UniRule"/>
</dbReference>
<protein>
    <recommendedName>
        <fullName evidence="3 12">Aspartate-semialdehyde dehydrogenase</fullName>
        <ecNumber evidence="3 12">1.2.1.11</ecNumber>
    </recommendedName>
</protein>
<evidence type="ECO:0000256" key="4">
    <source>
        <dbReference type="ARBA" id="ARBA00022605"/>
    </source>
</evidence>
<dbReference type="SUPFAM" id="SSF55347">
    <property type="entry name" value="Glyceraldehyde-3-phosphate dehydrogenase-like, C-terminal domain"/>
    <property type="match status" value="1"/>
</dbReference>
<dbReference type="InterPro" id="IPR005986">
    <property type="entry name" value="Asp_semialdehyde_DH_beta"/>
</dbReference>
<keyword evidence="9" id="KW-0457">Lysine biosynthesis</keyword>
<accession>A0A660SGW2</accession>
<evidence type="ECO:0000256" key="13">
    <source>
        <dbReference type="PIRSR" id="PIRSR000148-1"/>
    </source>
</evidence>
<evidence type="ECO:0000256" key="2">
    <source>
        <dbReference type="ARBA" id="ARBA00011738"/>
    </source>
</evidence>
<dbReference type="GO" id="GO:0009089">
    <property type="term" value="P:lysine biosynthetic process via diaminopimelate"/>
    <property type="evidence" value="ECO:0007669"/>
    <property type="project" value="UniProtKB-UniRule"/>
</dbReference>
<dbReference type="GO" id="GO:0046983">
    <property type="term" value="F:protein dimerization activity"/>
    <property type="evidence" value="ECO:0007669"/>
    <property type="project" value="InterPro"/>
</dbReference>
<dbReference type="GO" id="GO:0009086">
    <property type="term" value="P:methionine biosynthetic process"/>
    <property type="evidence" value="ECO:0007669"/>
    <property type="project" value="UniProtKB-UniRule"/>
</dbReference>
<dbReference type="SUPFAM" id="SSF51735">
    <property type="entry name" value="NAD(P)-binding Rossmann-fold domains"/>
    <property type="match status" value="1"/>
</dbReference>
<comment type="similarity">
    <text evidence="1">Belongs to the aspartate-semialdehyde dehydrogenase family.</text>
</comment>
<dbReference type="PIRSF" id="PIRSF000148">
    <property type="entry name" value="ASA_dh"/>
    <property type="match status" value="1"/>
</dbReference>
<dbReference type="PANTHER" id="PTHR46278:SF2">
    <property type="entry name" value="ASPARTATE-SEMIALDEHYDE DEHYDROGENASE"/>
    <property type="match status" value="1"/>
</dbReference>
<dbReference type="GO" id="GO:0009088">
    <property type="term" value="P:threonine biosynthetic process"/>
    <property type="evidence" value="ECO:0007669"/>
    <property type="project" value="UniProtKB-UniRule"/>
</dbReference>
<dbReference type="Pfam" id="PF01118">
    <property type="entry name" value="Semialdhyde_dh"/>
    <property type="match status" value="1"/>
</dbReference>
<dbReference type="InterPro" id="IPR036291">
    <property type="entry name" value="NAD(P)-bd_dom_sf"/>
</dbReference>
<comment type="catalytic activity">
    <reaction evidence="11">
        <text>L-aspartate 4-semialdehyde + phosphate + NADP(+) = 4-phospho-L-aspartate + NADPH + H(+)</text>
        <dbReference type="Rhea" id="RHEA:24284"/>
        <dbReference type="ChEBI" id="CHEBI:15378"/>
        <dbReference type="ChEBI" id="CHEBI:43474"/>
        <dbReference type="ChEBI" id="CHEBI:57535"/>
        <dbReference type="ChEBI" id="CHEBI:57783"/>
        <dbReference type="ChEBI" id="CHEBI:58349"/>
        <dbReference type="ChEBI" id="CHEBI:537519"/>
        <dbReference type="EC" id="1.2.1.11"/>
    </reaction>
</comment>
<dbReference type="NCBIfam" id="NF011456">
    <property type="entry name" value="PRK14874.1"/>
    <property type="match status" value="1"/>
</dbReference>
<evidence type="ECO:0000256" key="1">
    <source>
        <dbReference type="ARBA" id="ARBA00010584"/>
    </source>
</evidence>
<organism evidence="15 16">
    <name type="scientific">candidate division TA06 bacterium</name>
    <dbReference type="NCBI Taxonomy" id="2250710"/>
    <lineage>
        <taxon>Bacteria</taxon>
        <taxon>Bacteria division TA06</taxon>
    </lineage>
</organism>
<evidence type="ECO:0000256" key="8">
    <source>
        <dbReference type="ARBA" id="ARBA00023002"/>
    </source>
</evidence>
<feature type="domain" description="Semialdehyde dehydrogenase NAD-binding" evidence="14">
    <location>
        <begin position="5"/>
        <end position="120"/>
    </location>
</feature>
<keyword evidence="5" id="KW-0791">Threonine biosynthesis</keyword>
<gene>
    <name evidence="15" type="ORF">DRP43_03770</name>
</gene>
<dbReference type="EMBL" id="QNBD01000155">
    <property type="protein sequence ID" value="RKX70059.1"/>
    <property type="molecule type" value="Genomic_DNA"/>
</dbReference>
<dbReference type="GO" id="GO:0019877">
    <property type="term" value="P:diaminopimelate biosynthetic process"/>
    <property type="evidence" value="ECO:0007669"/>
    <property type="project" value="UniProtKB-KW"/>
</dbReference>
<dbReference type="CDD" id="cd02316">
    <property type="entry name" value="VcASADH2_like_N"/>
    <property type="match status" value="1"/>
</dbReference>
<dbReference type="GO" id="GO:0009097">
    <property type="term" value="P:isoleucine biosynthetic process"/>
    <property type="evidence" value="ECO:0007669"/>
    <property type="project" value="UniProtKB-UniRule"/>
</dbReference>
<dbReference type="GO" id="GO:0050661">
    <property type="term" value="F:NADP binding"/>
    <property type="evidence" value="ECO:0007669"/>
    <property type="project" value="InterPro"/>
</dbReference>
<evidence type="ECO:0000256" key="10">
    <source>
        <dbReference type="ARBA" id="ARBA00023167"/>
    </source>
</evidence>
<comment type="caution">
    <text evidence="15">The sequence shown here is derived from an EMBL/GenBank/DDBJ whole genome shotgun (WGS) entry which is preliminary data.</text>
</comment>
<feature type="active site" description="Acyl-thioester intermediate" evidence="13">
    <location>
        <position position="129"/>
    </location>
</feature>
<dbReference type="InterPro" id="IPR012280">
    <property type="entry name" value="Semialdhyde_DH_dimer_dom"/>
</dbReference>
<evidence type="ECO:0000256" key="11">
    <source>
        <dbReference type="ARBA" id="ARBA00047891"/>
    </source>
</evidence>
<dbReference type="NCBIfam" id="TIGR01296">
    <property type="entry name" value="asd_B"/>
    <property type="match status" value="1"/>
</dbReference>
<evidence type="ECO:0000256" key="5">
    <source>
        <dbReference type="ARBA" id="ARBA00022697"/>
    </source>
</evidence>
<evidence type="ECO:0000256" key="6">
    <source>
        <dbReference type="ARBA" id="ARBA00022857"/>
    </source>
</evidence>
<dbReference type="SMART" id="SM00859">
    <property type="entry name" value="Semialdhyde_dh"/>
    <property type="match status" value="1"/>
</dbReference>
<evidence type="ECO:0000256" key="9">
    <source>
        <dbReference type="ARBA" id="ARBA00023154"/>
    </source>
</evidence>
<dbReference type="Gene3D" id="3.30.360.10">
    <property type="entry name" value="Dihydrodipicolinate Reductase, domain 2"/>
    <property type="match status" value="1"/>
</dbReference>
<evidence type="ECO:0000256" key="12">
    <source>
        <dbReference type="NCBIfam" id="TIGR01296"/>
    </source>
</evidence>
<keyword evidence="4" id="KW-0028">Amino-acid biosynthesis</keyword>
<dbReference type="PANTHER" id="PTHR46278">
    <property type="entry name" value="DEHYDROGENASE, PUTATIVE-RELATED"/>
    <property type="match status" value="1"/>
</dbReference>
<sequence length="316" mass="35780">MRNISLAIVGATGLVGREVLKILKERNLQIERLRLLASEKSIDKSVIFKGEEYKVELLNKDAFNDIEFAIFSAGKAISRKYGLIAAKCGCVVIDNSNAFRMDNSVPLVIPEINIKDLREHNNIIANPNCSTIGLLLPIYPLYKRFGIEYIIVSTYQSMSGAGKPFLNKYYSEMQGHKEDDYPIYNNVIPQIDSFEKNGFTAEEMKMYLETRKILHDNEIKVNATCVRVPVYKGHGESCYVKFKEKVSISNIYKILNRSNGVKVVDDIENFKYPTPNDVAGKNDVFIGRIRSSLIEKNAFNMWIVCDNIRKGAALNA</sequence>
<dbReference type="CDD" id="cd18131">
    <property type="entry name" value="ASADH_C_bac_euk_like"/>
    <property type="match status" value="1"/>
</dbReference>
<keyword evidence="6" id="KW-0521">NADP</keyword>
<evidence type="ECO:0000259" key="14">
    <source>
        <dbReference type="SMART" id="SM00859"/>
    </source>
</evidence>
<proteinExistence type="inferred from homology"/>
<name>A0A660SGW2_UNCT6</name>
<comment type="subunit">
    <text evidence="2">Homodimer.</text>
</comment>
<dbReference type="Pfam" id="PF02774">
    <property type="entry name" value="Semialdhyde_dhC"/>
    <property type="match status" value="1"/>
</dbReference>
<keyword evidence="10" id="KW-0486">Methionine biosynthesis</keyword>
<dbReference type="InterPro" id="IPR000534">
    <property type="entry name" value="Semialdehyde_DH_NAD-bd"/>
</dbReference>
<evidence type="ECO:0000313" key="16">
    <source>
        <dbReference type="Proteomes" id="UP000271125"/>
    </source>
</evidence>
<dbReference type="Proteomes" id="UP000271125">
    <property type="component" value="Unassembled WGS sequence"/>
</dbReference>
<evidence type="ECO:0000313" key="15">
    <source>
        <dbReference type="EMBL" id="RKX70059.1"/>
    </source>
</evidence>
<dbReference type="GO" id="GO:0051287">
    <property type="term" value="F:NAD binding"/>
    <property type="evidence" value="ECO:0007669"/>
    <property type="project" value="InterPro"/>
</dbReference>
<feature type="non-terminal residue" evidence="15">
    <location>
        <position position="316"/>
    </location>
</feature>
<evidence type="ECO:0000256" key="7">
    <source>
        <dbReference type="ARBA" id="ARBA00022915"/>
    </source>
</evidence>
<keyword evidence="8 15" id="KW-0560">Oxidoreductase</keyword>
<feature type="active site" description="Proton acceptor" evidence="13">
    <location>
        <position position="234"/>
    </location>
</feature>
<dbReference type="AlphaFoldDB" id="A0A660SGW2"/>
<keyword evidence="7" id="KW-0220">Diaminopimelate biosynthesis</keyword>
<dbReference type="Gene3D" id="3.40.50.720">
    <property type="entry name" value="NAD(P)-binding Rossmann-like Domain"/>
    <property type="match status" value="1"/>
</dbReference>
<dbReference type="EC" id="1.2.1.11" evidence="3 12"/>